<reference evidence="12" key="1">
    <citation type="journal article" date="2020" name="Stud. Mycol.">
        <title>101 Dothideomycetes genomes: A test case for predicting lifestyles and emergence of pathogens.</title>
        <authorList>
            <person name="Haridas S."/>
            <person name="Albert R."/>
            <person name="Binder M."/>
            <person name="Bloem J."/>
            <person name="LaButti K."/>
            <person name="Salamov A."/>
            <person name="Andreopoulos B."/>
            <person name="Baker S."/>
            <person name="Barry K."/>
            <person name="Bills G."/>
            <person name="Bluhm B."/>
            <person name="Cannon C."/>
            <person name="Castanera R."/>
            <person name="Culley D."/>
            <person name="Daum C."/>
            <person name="Ezra D."/>
            <person name="Gonzalez J."/>
            <person name="Henrissat B."/>
            <person name="Kuo A."/>
            <person name="Liang C."/>
            <person name="Lipzen A."/>
            <person name="Lutzoni F."/>
            <person name="Magnuson J."/>
            <person name="Mondo S."/>
            <person name="Nolan M."/>
            <person name="Ohm R."/>
            <person name="Pangilinan J."/>
            <person name="Park H.-J."/>
            <person name="Ramirez L."/>
            <person name="Alfaro M."/>
            <person name="Sun H."/>
            <person name="Tritt A."/>
            <person name="Yoshinaga Y."/>
            <person name="Zwiers L.-H."/>
            <person name="Turgeon B."/>
            <person name="Goodwin S."/>
            <person name="Spatafora J."/>
            <person name="Crous P."/>
            <person name="Grigoriev I."/>
        </authorList>
    </citation>
    <scope>NUCLEOTIDE SEQUENCE [LARGE SCALE GENOMIC DNA]</scope>
    <source>
        <strain evidence="12">CBS 304.66</strain>
    </source>
</reference>
<dbReference type="Gene3D" id="1.10.630.10">
    <property type="entry name" value="Cytochrome P450"/>
    <property type="match status" value="1"/>
</dbReference>
<evidence type="ECO:0000313" key="11">
    <source>
        <dbReference type="EMBL" id="KAF2260298.1"/>
    </source>
</evidence>
<dbReference type="GO" id="GO:0004497">
    <property type="term" value="F:monooxygenase activity"/>
    <property type="evidence" value="ECO:0007669"/>
    <property type="project" value="UniProtKB-KW"/>
</dbReference>
<dbReference type="OrthoDB" id="1844152at2759"/>
<dbReference type="SUPFAM" id="SSF48264">
    <property type="entry name" value="Cytochrome P450"/>
    <property type="match status" value="1"/>
</dbReference>
<evidence type="ECO:0000256" key="8">
    <source>
        <dbReference type="PIRSR" id="PIRSR602403-1"/>
    </source>
</evidence>
<dbReference type="PANTHER" id="PTHR46206:SF6">
    <property type="entry name" value="CYTOCHROME P450 MONOOXYGENASE AN1598-RELATED"/>
    <property type="match status" value="1"/>
</dbReference>
<dbReference type="GO" id="GO:0020037">
    <property type="term" value="F:heme binding"/>
    <property type="evidence" value="ECO:0007669"/>
    <property type="project" value="InterPro"/>
</dbReference>
<dbReference type="AlphaFoldDB" id="A0A9P4K3P7"/>
<keyword evidence="10" id="KW-1133">Transmembrane helix</keyword>
<dbReference type="EMBL" id="ML986684">
    <property type="protein sequence ID" value="KAF2260298.1"/>
    <property type="molecule type" value="Genomic_DNA"/>
</dbReference>
<evidence type="ECO:0000313" key="12">
    <source>
        <dbReference type="Proteomes" id="UP000800093"/>
    </source>
</evidence>
<evidence type="ECO:0000256" key="4">
    <source>
        <dbReference type="ARBA" id="ARBA00022723"/>
    </source>
</evidence>
<dbReference type="Pfam" id="PF00067">
    <property type="entry name" value="p450"/>
    <property type="match status" value="1"/>
</dbReference>
<feature type="binding site" description="axial binding residue" evidence="8">
    <location>
        <position position="457"/>
    </location>
    <ligand>
        <name>heme</name>
        <dbReference type="ChEBI" id="CHEBI:30413"/>
    </ligand>
    <ligandPart>
        <name>Fe</name>
        <dbReference type="ChEBI" id="CHEBI:18248"/>
    </ligandPart>
</feature>
<accession>A0A9P4K3P7</accession>
<proteinExistence type="inferred from homology"/>
<dbReference type="Proteomes" id="UP000800093">
    <property type="component" value="Unassembled WGS sequence"/>
</dbReference>
<evidence type="ECO:0000256" key="5">
    <source>
        <dbReference type="ARBA" id="ARBA00023002"/>
    </source>
</evidence>
<comment type="caution">
    <text evidence="11">The sequence shown here is derived from an EMBL/GenBank/DDBJ whole genome shotgun (WGS) entry which is preliminary data.</text>
</comment>
<keyword evidence="4 8" id="KW-0479">Metal-binding</keyword>
<dbReference type="GO" id="GO:0016705">
    <property type="term" value="F:oxidoreductase activity, acting on paired donors, with incorporation or reduction of molecular oxygen"/>
    <property type="evidence" value="ECO:0007669"/>
    <property type="project" value="InterPro"/>
</dbReference>
<keyword evidence="12" id="KW-1185">Reference proteome</keyword>
<keyword evidence="8 9" id="KW-0349">Heme</keyword>
<dbReference type="PROSITE" id="PS00086">
    <property type="entry name" value="CYTOCHROME_P450"/>
    <property type="match status" value="1"/>
</dbReference>
<dbReference type="InterPro" id="IPR002403">
    <property type="entry name" value="Cyt_P450_E_grp-IV"/>
</dbReference>
<dbReference type="InterPro" id="IPR001128">
    <property type="entry name" value="Cyt_P450"/>
</dbReference>
<feature type="transmembrane region" description="Helical" evidence="10">
    <location>
        <begin position="30"/>
        <end position="52"/>
    </location>
</feature>
<organism evidence="11 12">
    <name type="scientific">Lojkania enalia</name>
    <dbReference type="NCBI Taxonomy" id="147567"/>
    <lineage>
        <taxon>Eukaryota</taxon>
        <taxon>Fungi</taxon>
        <taxon>Dikarya</taxon>
        <taxon>Ascomycota</taxon>
        <taxon>Pezizomycotina</taxon>
        <taxon>Dothideomycetes</taxon>
        <taxon>Pleosporomycetidae</taxon>
        <taxon>Pleosporales</taxon>
        <taxon>Pleosporales incertae sedis</taxon>
        <taxon>Lojkania</taxon>
    </lineage>
</organism>
<evidence type="ECO:0000256" key="9">
    <source>
        <dbReference type="RuleBase" id="RU000461"/>
    </source>
</evidence>
<gene>
    <name evidence="11" type="ORF">CC78DRAFT_555641</name>
</gene>
<keyword evidence="10" id="KW-0472">Membrane</keyword>
<evidence type="ECO:0000256" key="3">
    <source>
        <dbReference type="ARBA" id="ARBA00010617"/>
    </source>
</evidence>
<evidence type="ECO:0000256" key="7">
    <source>
        <dbReference type="ARBA" id="ARBA00023033"/>
    </source>
</evidence>
<keyword evidence="5 9" id="KW-0560">Oxidoreductase</keyword>
<dbReference type="CDD" id="cd11041">
    <property type="entry name" value="CYP503A1-like"/>
    <property type="match status" value="1"/>
</dbReference>
<protein>
    <submittedName>
        <fullName evidence="11">Cytochrome P450 monooxygenase</fullName>
    </submittedName>
</protein>
<evidence type="ECO:0000256" key="2">
    <source>
        <dbReference type="ARBA" id="ARBA00004685"/>
    </source>
</evidence>
<comment type="similarity">
    <text evidence="3 9">Belongs to the cytochrome P450 family.</text>
</comment>
<comment type="cofactor">
    <cofactor evidence="1 8">
        <name>heme</name>
        <dbReference type="ChEBI" id="CHEBI:30413"/>
    </cofactor>
</comment>
<dbReference type="PANTHER" id="PTHR46206">
    <property type="entry name" value="CYTOCHROME P450"/>
    <property type="match status" value="1"/>
</dbReference>
<keyword evidence="6 8" id="KW-0408">Iron</keyword>
<dbReference type="InterPro" id="IPR017972">
    <property type="entry name" value="Cyt_P450_CS"/>
</dbReference>
<evidence type="ECO:0000256" key="6">
    <source>
        <dbReference type="ARBA" id="ARBA00023004"/>
    </source>
</evidence>
<dbReference type="InterPro" id="IPR036396">
    <property type="entry name" value="Cyt_P450_sf"/>
</dbReference>
<evidence type="ECO:0000256" key="1">
    <source>
        <dbReference type="ARBA" id="ARBA00001971"/>
    </source>
</evidence>
<keyword evidence="10" id="KW-0812">Transmembrane</keyword>
<comment type="pathway">
    <text evidence="2">Mycotoxin biosynthesis.</text>
</comment>
<dbReference type="PRINTS" id="PR00465">
    <property type="entry name" value="EP450IV"/>
</dbReference>
<sequence length="514" mass="58379">MDLSFVNTHSIMQHFTNIQSLAGATIQTTFLRPTSILLSLIILVAASGLSLFRSQKHKTNIGEIIGRPGDRDFHKALYDGYFKHKDTLFTIPTEHHAMTMVPTRFLDEIKAQPENILSFQKQVTERFLGKYTGLGVNDTLVQSVKVDLTKNIPRILGELQDEVGYAVAKHVGPCNDWTPYPLYNMLLHLVSLLSGRIFVGHPLSRNETWLHATVRYTIDGFVGAEKLWKYPKFLHPVMQYLIPEVRKVHSYLSNGAKMMAPLIHERQHDANEKAERSDMIQWIIDNSHATDKGNVDYITKTQMLISVVAIHTTSMTLAQIIFDLIAHPEYIDILREEVMQVKPTDEEPWTKGKIAALRKMDSFMKESQRIRPPGLVTLNRQVEQEVKLSNGLILPKGSHIGVAAGINALDPELYPNPQEFDGFRFLKLRNMPGNENKYQFVTTGPDQLHFGIGSHACPGRYFAAYEIKMLLSKMLMDYDFKLAGGENERPKDVAIDVRVIPNPMAHVAWKKRTL</sequence>
<dbReference type="GO" id="GO:0005506">
    <property type="term" value="F:iron ion binding"/>
    <property type="evidence" value="ECO:0007669"/>
    <property type="project" value="InterPro"/>
</dbReference>
<evidence type="ECO:0000256" key="10">
    <source>
        <dbReference type="SAM" id="Phobius"/>
    </source>
</evidence>
<name>A0A9P4K3P7_9PLEO</name>
<keyword evidence="7 9" id="KW-0503">Monooxygenase</keyword>